<evidence type="ECO:0000313" key="2">
    <source>
        <dbReference type="Proteomes" id="UP000249794"/>
    </source>
</evidence>
<sequence>MKMRLEKGAIATIQSCRQQAASLLLYQSVIARDAGQAFTTLLTTIAAADQADQSTCFQPEHALACSQAYGRWFSALALNQQSWQQHLVAQILGADNAFSRQVQSIAVSLGSQVPASLLAAVNHDMSILRTLYQFPLTRLSQWMQQICGGDAPFVLPIFDNFRQSSLDSEHASPVSFRTVSFRSLSFLEDPQSADAPEALADYYQRHGVGIFGQFTALRWQINHSNASNDLELGAGELVGIPNPDPIRLKQLAAYEHPKQQLVQNTEALLQGYSAQNVLLYGSRGSGKSSLVKALLNEYSDRHLRLIEEDDEAFKSLKVVLEGGVTARPQNVVVYATSNRRHLIREFFDERPSPKDAEEIQAWDTVQEKLSFSDRFGLTLTFTPADQPTYLTIVHELAAQAALTIDPENLDWRARQWATRHNGRSGRSARQFVDFLIAEEGGGHLEPEPLP</sequence>
<dbReference type="PANTHER" id="PTHR42935">
    <property type="entry name" value="SLR0930 PROTEIN"/>
    <property type="match status" value="1"/>
</dbReference>
<organism evidence="1 2">
    <name type="scientific">Phormidesmis priestleyi</name>
    <dbReference type="NCBI Taxonomy" id="268141"/>
    <lineage>
        <taxon>Bacteria</taxon>
        <taxon>Bacillati</taxon>
        <taxon>Cyanobacteriota</taxon>
        <taxon>Cyanophyceae</taxon>
        <taxon>Leptolyngbyales</taxon>
        <taxon>Leptolyngbyaceae</taxon>
        <taxon>Phormidesmis</taxon>
    </lineage>
</organism>
<dbReference type="Proteomes" id="UP000249794">
    <property type="component" value="Unassembled WGS sequence"/>
</dbReference>
<dbReference type="PANTHER" id="PTHR42935:SF1">
    <property type="entry name" value="SLR0930 PROTEIN"/>
    <property type="match status" value="1"/>
</dbReference>
<gene>
    <name evidence="1" type="ORF">DCF15_20990</name>
</gene>
<comment type="caution">
    <text evidence="1">The sequence shown here is derived from an EMBL/GenBank/DDBJ whole genome shotgun (WGS) entry which is preliminary data.</text>
</comment>
<evidence type="ECO:0000313" key="1">
    <source>
        <dbReference type="EMBL" id="PZO45974.1"/>
    </source>
</evidence>
<dbReference type="InterPro" id="IPR027417">
    <property type="entry name" value="P-loop_NTPase"/>
</dbReference>
<dbReference type="EMBL" id="QBMP01000333">
    <property type="protein sequence ID" value="PZO45974.1"/>
    <property type="molecule type" value="Genomic_DNA"/>
</dbReference>
<protein>
    <submittedName>
        <fullName evidence="1">AAA+ family ATPase</fullName>
    </submittedName>
</protein>
<accession>A0A2W4WLF0</accession>
<dbReference type="InterPro" id="IPR008533">
    <property type="entry name" value="DUF815"/>
</dbReference>
<reference evidence="2" key="1">
    <citation type="submission" date="2018-04" db="EMBL/GenBank/DDBJ databases">
        <authorList>
            <person name="Cornet L."/>
        </authorList>
    </citation>
    <scope>NUCLEOTIDE SEQUENCE [LARGE SCALE GENOMIC DNA]</scope>
</reference>
<dbReference type="SUPFAM" id="SSF52540">
    <property type="entry name" value="P-loop containing nucleoside triphosphate hydrolases"/>
    <property type="match status" value="1"/>
</dbReference>
<dbReference type="AlphaFoldDB" id="A0A2W4WLF0"/>
<reference evidence="1 2" key="2">
    <citation type="submission" date="2018-06" db="EMBL/GenBank/DDBJ databases">
        <title>Metagenomic assembly of (sub)arctic Cyanobacteria and their associated microbiome from non-axenic cultures.</title>
        <authorList>
            <person name="Baurain D."/>
        </authorList>
    </citation>
    <scope>NUCLEOTIDE SEQUENCE [LARGE SCALE GENOMIC DNA]</scope>
    <source>
        <strain evidence="1">ULC027bin1</strain>
    </source>
</reference>
<dbReference type="Gene3D" id="3.40.50.300">
    <property type="entry name" value="P-loop containing nucleotide triphosphate hydrolases"/>
    <property type="match status" value="1"/>
</dbReference>
<proteinExistence type="predicted"/>
<name>A0A2W4WLF0_9CYAN</name>
<dbReference type="Pfam" id="PF05673">
    <property type="entry name" value="DUF815"/>
    <property type="match status" value="1"/>
</dbReference>